<evidence type="ECO:0000313" key="2">
    <source>
        <dbReference type="Proteomes" id="UP001143910"/>
    </source>
</evidence>
<sequence>MATKYEEHKALYQTYMKHCNAHDFAAMTSYYASPIMINDEPWDALKVTEQFEPIITAFPDFQWEIRNLNIDGDYLALQLRVTGTHQRTFQGIEPTGCRVTAQQFTLYHLVDGKFVEVWDLLDMSSIIKQIEQAKRE</sequence>
<accession>A0ACC1N8U8</accession>
<protein>
    <submittedName>
        <fullName evidence="1">Uncharacterized protein</fullName>
    </submittedName>
</protein>
<proteinExistence type="predicted"/>
<reference evidence="1" key="1">
    <citation type="submission" date="2022-08" db="EMBL/GenBank/DDBJ databases">
        <title>Genome Sequence of Lecanicillium fungicola.</title>
        <authorList>
            <person name="Buettner E."/>
        </authorList>
    </citation>
    <scope>NUCLEOTIDE SEQUENCE</scope>
    <source>
        <strain evidence="1">Babe33</strain>
    </source>
</reference>
<dbReference type="EMBL" id="JANJQO010000708">
    <property type="protein sequence ID" value="KAJ2975433.1"/>
    <property type="molecule type" value="Genomic_DNA"/>
</dbReference>
<evidence type="ECO:0000313" key="1">
    <source>
        <dbReference type="EMBL" id="KAJ2975433.1"/>
    </source>
</evidence>
<keyword evidence="2" id="KW-1185">Reference proteome</keyword>
<gene>
    <name evidence="1" type="ORF">NQ176_g5521</name>
</gene>
<comment type="caution">
    <text evidence="1">The sequence shown here is derived from an EMBL/GenBank/DDBJ whole genome shotgun (WGS) entry which is preliminary data.</text>
</comment>
<organism evidence="1 2">
    <name type="scientific">Zarea fungicola</name>
    <dbReference type="NCBI Taxonomy" id="93591"/>
    <lineage>
        <taxon>Eukaryota</taxon>
        <taxon>Fungi</taxon>
        <taxon>Dikarya</taxon>
        <taxon>Ascomycota</taxon>
        <taxon>Pezizomycotina</taxon>
        <taxon>Sordariomycetes</taxon>
        <taxon>Hypocreomycetidae</taxon>
        <taxon>Hypocreales</taxon>
        <taxon>Cordycipitaceae</taxon>
        <taxon>Zarea</taxon>
    </lineage>
</organism>
<dbReference type="Proteomes" id="UP001143910">
    <property type="component" value="Unassembled WGS sequence"/>
</dbReference>
<name>A0ACC1N8U8_9HYPO</name>